<evidence type="ECO:0000313" key="3">
    <source>
        <dbReference type="Proteomes" id="UP000530928"/>
    </source>
</evidence>
<dbReference type="AlphaFoldDB" id="A0A7W0CGH6"/>
<protein>
    <submittedName>
        <fullName evidence="2">Uncharacterized protein</fullName>
    </submittedName>
</protein>
<comment type="caution">
    <text evidence="2">The sequence shown here is derived from an EMBL/GenBank/DDBJ whole genome shotgun (WGS) entry which is preliminary data.</text>
</comment>
<sequence>MEVVFFYGKWQRVAVCAVLLVPAVLIVLALVVPAIVLAFLPYGQRFILNVFSEIATLVKILLARTNEFDEIESSVNRKRQ</sequence>
<dbReference type="Proteomes" id="UP000530928">
    <property type="component" value="Unassembled WGS sequence"/>
</dbReference>
<reference evidence="2 3" key="1">
    <citation type="submission" date="2020-07" db="EMBL/GenBank/DDBJ databases">
        <title>Genomic Encyclopedia of Type Strains, Phase IV (KMG-IV): sequencing the most valuable type-strain genomes for metagenomic binning, comparative biology and taxonomic classification.</title>
        <authorList>
            <person name="Goeker M."/>
        </authorList>
    </citation>
    <scope>NUCLEOTIDE SEQUENCE [LARGE SCALE GENOMIC DNA]</scope>
    <source>
        <strain evidence="2 3">DSM 45533</strain>
    </source>
</reference>
<keyword evidence="1" id="KW-0472">Membrane</keyword>
<organism evidence="2 3">
    <name type="scientific">Nonomuraea soli</name>
    <dbReference type="NCBI Taxonomy" id="1032476"/>
    <lineage>
        <taxon>Bacteria</taxon>
        <taxon>Bacillati</taxon>
        <taxon>Actinomycetota</taxon>
        <taxon>Actinomycetes</taxon>
        <taxon>Streptosporangiales</taxon>
        <taxon>Streptosporangiaceae</taxon>
        <taxon>Nonomuraea</taxon>
    </lineage>
</organism>
<keyword evidence="1" id="KW-1133">Transmembrane helix</keyword>
<evidence type="ECO:0000256" key="1">
    <source>
        <dbReference type="SAM" id="Phobius"/>
    </source>
</evidence>
<dbReference type="EMBL" id="JACDUR010000002">
    <property type="protein sequence ID" value="MBA2890525.1"/>
    <property type="molecule type" value="Genomic_DNA"/>
</dbReference>
<name>A0A7W0CGH6_9ACTN</name>
<accession>A0A7W0CGH6</accession>
<keyword evidence="1" id="KW-0812">Transmembrane</keyword>
<proteinExistence type="predicted"/>
<gene>
    <name evidence="2" type="ORF">HNR30_001866</name>
</gene>
<feature type="transmembrane region" description="Helical" evidence="1">
    <location>
        <begin position="12"/>
        <end position="40"/>
    </location>
</feature>
<dbReference type="RefSeq" id="WP_181609341.1">
    <property type="nucleotide sequence ID" value="NZ_BAABAM010000006.1"/>
</dbReference>
<evidence type="ECO:0000313" key="2">
    <source>
        <dbReference type="EMBL" id="MBA2890525.1"/>
    </source>
</evidence>
<keyword evidence="3" id="KW-1185">Reference proteome</keyword>